<protein>
    <recommendedName>
        <fullName evidence="12">glucomannan 4-beta-mannosyltransferase</fullName>
        <ecNumber evidence="12">2.4.1.32</ecNumber>
    </recommendedName>
    <alternativeName>
        <fullName evidence="13">Glucomannan synthase</fullName>
    </alternativeName>
</protein>
<evidence type="ECO:0000256" key="1">
    <source>
        <dbReference type="ARBA" id="ARBA00004653"/>
    </source>
</evidence>
<dbReference type="AlphaFoldDB" id="A0A7S3XEN6"/>
<feature type="domain" description="Glycosyltransferase 2-like" evidence="15">
    <location>
        <begin position="174"/>
        <end position="362"/>
    </location>
</feature>
<dbReference type="EC" id="2.4.1.32" evidence="12"/>
<feature type="transmembrane region" description="Helical" evidence="14">
    <location>
        <begin position="15"/>
        <end position="37"/>
    </location>
</feature>
<reference evidence="16" key="1">
    <citation type="submission" date="2021-01" db="EMBL/GenBank/DDBJ databases">
        <authorList>
            <person name="Corre E."/>
            <person name="Pelletier E."/>
            <person name="Niang G."/>
            <person name="Scheremetjew M."/>
            <person name="Finn R."/>
            <person name="Kale V."/>
            <person name="Holt S."/>
            <person name="Cochrane G."/>
            <person name="Meng A."/>
            <person name="Brown T."/>
            <person name="Cohen L."/>
        </authorList>
    </citation>
    <scope>NUCLEOTIDE SEQUENCE</scope>
    <source>
        <strain evidence="16">CCMP1897</strain>
    </source>
</reference>
<evidence type="ECO:0000259" key="15">
    <source>
        <dbReference type="Pfam" id="PF13632"/>
    </source>
</evidence>
<evidence type="ECO:0000256" key="10">
    <source>
        <dbReference type="ARBA" id="ARBA00056537"/>
    </source>
</evidence>
<evidence type="ECO:0000256" key="13">
    <source>
        <dbReference type="ARBA" id="ARBA00076024"/>
    </source>
</evidence>
<dbReference type="InterPro" id="IPR001173">
    <property type="entry name" value="Glyco_trans_2-like"/>
</dbReference>
<sequence>MIGLDQYDVLGKTLYGVYVIFLQTMIYTAGLMTLLVATDRFVHTALAIYYRKFARKPPEAKYKAEELPDMALYAGAYPMVVVQLPMFNETEVCEEAIDYACQLEWPTSRLKVQVMDDSTDELTRQLVDDKVLEWQERGFIIECLRRDNREGYKGGAMKQAMDEGHLDGYEFAAVFDADFRPDRDFLLKTVPYLNDNPKIGFVQARWTFTNSQASFLTRVQELSLNYHVKCEQYARFATGAFFNFNGTAGVWRLKCIEDSGGWNGRTTVEDMDLSLRCYLNGWRFIFLYDVECLNELPSSFYAYRKQQHRWSCGPMQLWRQAMSSVWKSEIPLWQKLYLNIFFFGSRMFATHFIALVFYCTIVPLSLFVPEVHIPYSILVYVPAIVTLSTAAFTPESWYRCVVYVLFENAMSVVKLGAVVSGLLELKNAHEWVVTTKKGTSKFGSNTQLRCMYVRELVMSIFVLTSAFFGLFMEHKWDFTVFLFFQGLVFLAFGLNMVDEKIEGGAPKKVKRGLYRTYTL</sequence>
<proteinExistence type="inferred from homology"/>
<accession>A0A7S3XEN6</accession>
<keyword evidence="2" id="KW-0328">Glycosyltransferase</keyword>
<dbReference type="Gene3D" id="3.90.550.10">
    <property type="entry name" value="Spore Coat Polysaccharide Biosynthesis Protein SpsA, Chain A"/>
    <property type="match status" value="1"/>
</dbReference>
<evidence type="ECO:0000256" key="4">
    <source>
        <dbReference type="ARBA" id="ARBA00022692"/>
    </source>
</evidence>
<dbReference type="GO" id="GO:0000139">
    <property type="term" value="C:Golgi membrane"/>
    <property type="evidence" value="ECO:0007669"/>
    <property type="project" value="UniProtKB-SubCell"/>
</dbReference>
<evidence type="ECO:0000313" key="16">
    <source>
        <dbReference type="EMBL" id="CAE0613520.1"/>
    </source>
</evidence>
<keyword evidence="6" id="KW-0333">Golgi apparatus</keyword>
<feature type="transmembrane region" description="Helical" evidence="14">
    <location>
        <begin position="451"/>
        <end position="472"/>
    </location>
</feature>
<keyword evidence="7 14" id="KW-0472">Membrane</keyword>
<evidence type="ECO:0000256" key="9">
    <source>
        <dbReference type="ARBA" id="ARBA00051800"/>
    </source>
</evidence>
<evidence type="ECO:0000256" key="6">
    <source>
        <dbReference type="ARBA" id="ARBA00023034"/>
    </source>
</evidence>
<dbReference type="Pfam" id="PF13632">
    <property type="entry name" value="Glyco_trans_2_3"/>
    <property type="match status" value="1"/>
</dbReference>
<evidence type="ECO:0000256" key="14">
    <source>
        <dbReference type="SAM" id="Phobius"/>
    </source>
</evidence>
<comment type="subcellular location">
    <subcellularLocation>
        <location evidence="1">Golgi apparatus membrane</location>
        <topology evidence="1">Multi-pass membrane protein</topology>
    </subcellularLocation>
</comment>
<evidence type="ECO:0000256" key="5">
    <source>
        <dbReference type="ARBA" id="ARBA00022989"/>
    </source>
</evidence>
<gene>
    <name evidence="16" type="ORF">PSAL00342_LOCUS7419</name>
</gene>
<keyword evidence="3" id="KW-0808">Transferase</keyword>
<evidence type="ECO:0000256" key="2">
    <source>
        <dbReference type="ARBA" id="ARBA00022676"/>
    </source>
</evidence>
<dbReference type="GO" id="GO:0047259">
    <property type="term" value="F:glucomannan 4-beta-mannosyltransferase activity"/>
    <property type="evidence" value="ECO:0007669"/>
    <property type="project" value="UniProtKB-EC"/>
</dbReference>
<evidence type="ECO:0000256" key="7">
    <source>
        <dbReference type="ARBA" id="ARBA00023136"/>
    </source>
</evidence>
<dbReference type="GO" id="GO:0071555">
    <property type="term" value="P:cell wall organization"/>
    <property type="evidence" value="ECO:0007669"/>
    <property type="project" value="UniProtKB-KW"/>
</dbReference>
<comment type="similarity">
    <text evidence="11">Belongs to the glycosyltransferase 2 family. Plant cellulose synthase-like A subfamily.</text>
</comment>
<evidence type="ECO:0000256" key="12">
    <source>
        <dbReference type="ARBA" id="ARBA00066505"/>
    </source>
</evidence>
<keyword evidence="5 14" id="KW-1133">Transmembrane helix</keyword>
<keyword evidence="4 14" id="KW-0812">Transmembrane</keyword>
<dbReference type="FunFam" id="3.90.550.10:FF:000057">
    <property type="entry name" value="Glycosyltransferase-like protein, family 2"/>
    <property type="match status" value="1"/>
</dbReference>
<dbReference type="EMBL" id="HBIS01009021">
    <property type="protein sequence ID" value="CAE0613520.1"/>
    <property type="molecule type" value="Transcribed_RNA"/>
</dbReference>
<dbReference type="SUPFAM" id="SSF53448">
    <property type="entry name" value="Nucleotide-diphospho-sugar transferases"/>
    <property type="match status" value="1"/>
</dbReference>
<evidence type="ECO:0000256" key="8">
    <source>
        <dbReference type="ARBA" id="ARBA00023316"/>
    </source>
</evidence>
<dbReference type="InterPro" id="IPR029044">
    <property type="entry name" value="Nucleotide-diphossugar_trans"/>
</dbReference>
<organism evidence="16">
    <name type="scientific">Picocystis salinarum</name>
    <dbReference type="NCBI Taxonomy" id="88271"/>
    <lineage>
        <taxon>Eukaryota</taxon>
        <taxon>Viridiplantae</taxon>
        <taxon>Chlorophyta</taxon>
        <taxon>Picocystophyceae</taxon>
        <taxon>Picocystales</taxon>
        <taxon>Picocystaceae</taxon>
        <taxon>Picocystis</taxon>
    </lineage>
</organism>
<keyword evidence="8" id="KW-0961">Cell wall biogenesis/degradation</keyword>
<feature type="transmembrane region" description="Helical" evidence="14">
    <location>
        <begin position="373"/>
        <end position="392"/>
    </location>
</feature>
<comment type="function">
    <text evidence="10">Probable mannan synthase which consists of a 4-beta-mannosyltransferase activity on mannan using GDP-mannose. The beta-1,4-mannan product is the backbone for galactomannan synthesis by galactomannan galactosyltransferase. Galactomannan is a noncellulosic polysaccharides of plant cell wall.</text>
</comment>
<name>A0A7S3XEN6_9CHLO</name>
<evidence type="ECO:0000256" key="11">
    <source>
        <dbReference type="ARBA" id="ARBA00060879"/>
    </source>
</evidence>
<feature type="transmembrane region" description="Helical" evidence="14">
    <location>
        <begin position="478"/>
        <end position="497"/>
    </location>
</feature>
<dbReference type="PANTHER" id="PTHR32044:SF80">
    <property type="entry name" value="XYLOGLUCAN GLYCOSYLTRANSFERASE 2-RELATED"/>
    <property type="match status" value="1"/>
</dbReference>
<comment type="catalytic activity">
    <reaction evidence="9">
        <text>GDP-mannose + (glucomannan)n = GDP + (glucomannan)n+1.</text>
        <dbReference type="EC" id="2.4.1.32"/>
    </reaction>
</comment>
<feature type="transmembrane region" description="Helical" evidence="14">
    <location>
        <begin position="336"/>
        <end position="367"/>
    </location>
</feature>
<dbReference type="PANTHER" id="PTHR32044">
    <property type="entry name" value="GLUCOMANNAN 4-BETA-MANNOSYLTRANSFERASE 9"/>
    <property type="match status" value="1"/>
</dbReference>
<evidence type="ECO:0000256" key="3">
    <source>
        <dbReference type="ARBA" id="ARBA00022679"/>
    </source>
</evidence>